<feature type="region of interest" description="Disordered" evidence="1">
    <location>
        <begin position="46"/>
        <end position="77"/>
    </location>
</feature>
<evidence type="ECO:0000313" key="3">
    <source>
        <dbReference type="EMBL" id="MCO6417554.1"/>
    </source>
</evidence>
<feature type="signal peptide" evidence="2">
    <location>
        <begin position="1"/>
        <end position="19"/>
    </location>
</feature>
<keyword evidence="2" id="KW-0732">Signal</keyword>
<sequence>MRRTMLAAALLLGAMPAFAQSSGDPPTDAAARTLEQNRRVVLTVPQAAPTRPAEARARTPEPRSLRLTVEGRVASAR</sequence>
<name>A0ABT1D8P8_9PROT</name>
<proteinExistence type="predicted"/>
<organism evidence="3 4">
    <name type="scientific">Siccirubricoccus soli</name>
    <dbReference type="NCBI Taxonomy" id="2899147"/>
    <lineage>
        <taxon>Bacteria</taxon>
        <taxon>Pseudomonadati</taxon>
        <taxon>Pseudomonadota</taxon>
        <taxon>Alphaproteobacteria</taxon>
        <taxon>Acetobacterales</taxon>
        <taxon>Roseomonadaceae</taxon>
        <taxon>Siccirubricoccus</taxon>
    </lineage>
</organism>
<dbReference type="RefSeq" id="WP_252954194.1">
    <property type="nucleotide sequence ID" value="NZ_JAFIRR010000096.1"/>
</dbReference>
<reference evidence="3 4" key="1">
    <citation type="submission" date="2021-12" db="EMBL/GenBank/DDBJ databases">
        <title>Siccirubricoccus leaddurans sp. nov., a high concentration Zn2+ tolerance bacterium.</title>
        <authorList>
            <person name="Cao Y."/>
        </authorList>
    </citation>
    <scope>NUCLEOTIDE SEQUENCE [LARGE SCALE GENOMIC DNA]</scope>
    <source>
        <strain evidence="3 4">KC 17139</strain>
    </source>
</reference>
<dbReference type="EMBL" id="JAFIRR010000096">
    <property type="protein sequence ID" value="MCO6417554.1"/>
    <property type="molecule type" value="Genomic_DNA"/>
</dbReference>
<gene>
    <name evidence="3" type="ORF">JYK14_15495</name>
</gene>
<accession>A0ABT1D8P8</accession>
<keyword evidence="4" id="KW-1185">Reference proteome</keyword>
<evidence type="ECO:0000313" key="4">
    <source>
        <dbReference type="Proteomes" id="UP001523392"/>
    </source>
</evidence>
<evidence type="ECO:0000256" key="2">
    <source>
        <dbReference type="SAM" id="SignalP"/>
    </source>
</evidence>
<feature type="chain" id="PRO_5045523912" evidence="2">
    <location>
        <begin position="20"/>
        <end position="77"/>
    </location>
</feature>
<protein>
    <submittedName>
        <fullName evidence="3">Uncharacterized protein</fullName>
    </submittedName>
</protein>
<comment type="caution">
    <text evidence="3">The sequence shown here is derived from an EMBL/GenBank/DDBJ whole genome shotgun (WGS) entry which is preliminary data.</text>
</comment>
<dbReference type="Proteomes" id="UP001523392">
    <property type="component" value="Unassembled WGS sequence"/>
</dbReference>
<feature type="compositionally biased region" description="Basic and acidic residues" evidence="1">
    <location>
        <begin position="53"/>
        <end position="64"/>
    </location>
</feature>
<evidence type="ECO:0000256" key="1">
    <source>
        <dbReference type="SAM" id="MobiDB-lite"/>
    </source>
</evidence>